<name>A0A0E9XDL5_ANGAN</name>
<dbReference type="AlphaFoldDB" id="A0A0E9XDL5"/>
<protein>
    <submittedName>
        <fullName evidence="1">Uncharacterized protein</fullName>
    </submittedName>
</protein>
<organism evidence="1">
    <name type="scientific">Anguilla anguilla</name>
    <name type="common">European freshwater eel</name>
    <name type="synonym">Muraena anguilla</name>
    <dbReference type="NCBI Taxonomy" id="7936"/>
    <lineage>
        <taxon>Eukaryota</taxon>
        <taxon>Metazoa</taxon>
        <taxon>Chordata</taxon>
        <taxon>Craniata</taxon>
        <taxon>Vertebrata</taxon>
        <taxon>Euteleostomi</taxon>
        <taxon>Actinopterygii</taxon>
        <taxon>Neopterygii</taxon>
        <taxon>Teleostei</taxon>
        <taxon>Anguilliformes</taxon>
        <taxon>Anguillidae</taxon>
        <taxon>Anguilla</taxon>
    </lineage>
</organism>
<reference evidence="1" key="2">
    <citation type="journal article" date="2015" name="Fish Shellfish Immunol.">
        <title>Early steps in the European eel (Anguilla anguilla)-Vibrio vulnificus interaction in the gills: Role of the RtxA13 toxin.</title>
        <authorList>
            <person name="Callol A."/>
            <person name="Pajuelo D."/>
            <person name="Ebbesson L."/>
            <person name="Teles M."/>
            <person name="MacKenzie S."/>
            <person name="Amaro C."/>
        </authorList>
    </citation>
    <scope>NUCLEOTIDE SEQUENCE</scope>
</reference>
<sequence length="87" mass="10203">MSLPEYLWSLFDSYKLCQSSFNTDHFVVYVIERYAKCFWSRLMRHSFQTLGAWQHNPCCVMDTEVVTKLCRPHQRDVGCTGCTASLK</sequence>
<evidence type="ECO:0000313" key="1">
    <source>
        <dbReference type="EMBL" id="JAI00552.1"/>
    </source>
</evidence>
<dbReference type="EMBL" id="GBXM01008026">
    <property type="protein sequence ID" value="JAI00552.1"/>
    <property type="molecule type" value="Transcribed_RNA"/>
</dbReference>
<accession>A0A0E9XDL5</accession>
<reference evidence="1" key="1">
    <citation type="submission" date="2014-11" db="EMBL/GenBank/DDBJ databases">
        <authorList>
            <person name="Amaro Gonzalez C."/>
        </authorList>
    </citation>
    <scope>NUCLEOTIDE SEQUENCE</scope>
</reference>
<proteinExistence type="predicted"/>